<dbReference type="SUPFAM" id="SSF46785">
    <property type="entry name" value="Winged helix' DNA-binding domain"/>
    <property type="match status" value="1"/>
</dbReference>
<comment type="caution">
    <text evidence="6">The sequence shown here is derived from an EMBL/GenBank/DDBJ whole genome shotgun (WGS) entry which is preliminary data.</text>
</comment>
<evidence type="ECO:0000313" key="7">
    <source>
        <dbReference type="Proteomes" id="UP001596109"/>
    </source>
</evidence>
<evidence type="ECO:0000256" key="2">
    <source>
        <dbReference type="ARBA" id="ARBA00023125"/>
    </source>
</evidence>
<evidence type="ECO:0000256" key="1">
    <source>
        <dbReference type="ARBA" id="ARBA00023015"/>
    </source>
</evidence>
<feature type="domain" description="HTH iclR-type" evidence="4">
    <location>
        <begin position="3"/>
        <end position="64"/>
    </location>
</feature>
<dbReference type="InterPro" id="IPR036388">
    <property type="entry name" value="WH-like_DNA-bd_sf"/>
</dbReference>
<dbReference type="Gene3D" id="3.30.450.40">
    <property type="match status" value="1"/>
</dbReference>
<evidence type="ECO:0000259" key="4">
    <source>
        <dbReference type="PROSITE" id="PS51077"/>
    </source>
</evidence>
<evidence type="ECO:0000256" key="3">
    <source>
        <dbReference type="ARBA" id="ARBA00023163"/>
    </source>
</evidence>
<dbReference type="PROSITE" id="PS51078">
    <property type="entry name" value="ICLR_ED"/>
    <property type="match status" value="1"/>
</dbReference>
<dbReference type="SMART" id="SM00346">
    <property type="entry name" value="HTH_ICLR"/>
    <property type="match status" value="1"/>
</dbReference>
<reference evidence="7" key="1">
    <citation type="journal article" date="2019" name="Int. J. Syst. Evol. Microbiol.">
        <title>The Global Catalogue of Microorganisms (GCM) 10K type strain sequencing project: providing services to taxonomists for standard genome sequencing and annotation.</title>
        <authorList>
            <consortium name="The Broad Institute Genomics Platform"/>
            <consortium name="The Broad Institute Genome Sequencing Center for Infectious Disease"/>
            <person name="Wu L."/>
            <person name="Ma J."/>
        </authorList>
    </citation>
    <scope>NUCLEOTIDE SEQUENCE [LARGE SCALE GENOMIC DNA]</scope>
    <source>
        <strain evidence="7">CGMCC 4.1434</strain>
    </source>
</reference>
<sequence length="263" mass="29795">MELKTLVNSLQVIELFTVKKEWGVREIARQLSMSVTVVHRIISTFEKQGYLVLNESTKLYEIGPQLEKFSSDIRHKESFSKVIKTHMKKLVAHSNETIFFTMREGSVGKSVLIEESSSSIRLMFDIGESRPLHAGASNQVILAHLPDKEFEEYVSGNLGIRTSKTMTSRQDLEYRRKVVKEQGALITHGEATDNVTGIAVPIFDANGEVYGSLAIAGPSFRISSEQEQLYLNHLLDTVKELQTYIQKFNLNKAQMKDLLNEEE</sequence>
<dbReference type="Proteomes" id="UP001596109">
    <property type="component" value="Unassembled WGS sequence"/>
</dbReference>
<keyword evidence="2" id="KW-0238">DNA-binding</keyword>
<dbReference type="Pfam" id="PF01614">
    <property type="entry name" value="IclR_C"/>
    <property type="match status" value="1"/>
</dbReference>
<accession>A0ABW0TRR5</accession>
<dbReference type="PANTHER" id="PTHR30136">
    <property type="entry name" value="HELIX-TURN-HELIX TRANSCRIPTIONAL REGULATOR, ICLR FAMILY"/>
    <property type="match status" value="1"/>
</dbReference>
<dbReference type="SUPFAM" id="SSF55781">
    <property type="entry name" value="GAF domain-like"/>
    <property type="match status" value="1"/>
</dbReference>
<keyword evidence="7" id="KW-1185">Reference proteome</keyword>
<dbReference type="InterPro" id="IPR050707">
    <property type="entry name" value="HTH_MetabolicPath_Reg"/>
</dbReference>
<dbReference type="InterPro" id="IPR005471">
    <property type="entry name" value="Tscrpt_reg_IclR_N"/>
</dbReference>
<dbReference type="PROSITE" id="PS51077">
    <property type="entry name" value="HTH_ICLR"/>
    <property type="match status" value="1"/>
</dbReference>
<name>A0ABW0TRR5_9BACL</name>
<dbReference type="Gene3D" id="1.10.10.10">
    <property type="entry name" value="Winged helix-like DNA-binding domain superfamily/Winged helix DNA-binding domain"/>
    <property type="match status" value="1"/>
</dbReference>
<organism evidence="6 7">
    <name type="scientific">Sporosarcina soli</name>
    <dbReference type="NCBI Taxonomy" id="334736"/>
    <lineage>
        <taxon>Bacteria</taxon>
        <taxon>Bacillati</taxon>
        <taxon>Bacillota</taxon>
        <taxon>Bacilli</taxon>
        <taxon>Bacillales</taxon>
        <taxon>Caryophanaceae</taxon>
        <taxon>Sporosarcina</taxon>
    </lineage>
</organism>
<keyword evidence="1" id="KW-0805">Transcription regulation</keyword>
<dbReference type="EMBL" id="JBHSNO010000016">
    <property type="protein sequence ID" value="MFC5591533.1"/>
    <property type="molecule type" value="Genomic_DNA"/>
</dbReference>
<dbReference type="PANTHER" id="PTHR30136:SF35">
    <property type="entry name" value="HTH-TYPE TRANSCRIPTIONAL REGULATOR RV1719"/>
    <property type="match status" value="1"/>
</dbReference>
<gene>
    <name evidence="6" type="ORF">ACFPRA_21840</name>
</gene>
<evidence type="ECO:0000313" key="6">
    <source>
        <dbReference type="EMBL" id="MFC5591533.1"/>
    </source>
</evidence>
<dbReference type="InterPro" id="IPR029016">
    <property type="entry name" value="GAF-like_dom_sf"/>
</dbReference>
<feature type="domain" description="IclR-ED" evidence="5">
    <location>
        <begin position="65"/>
        <end position="247"/>
    </location>
</feature>
<protein>
    <submittedName>
        <fullName evidence="6">IclR family transcriptional regulator</fullName>
    </submittedName>
</protein>
<proteinExistence type="predicted"/>
<dbReference type="InterPro" id="IPR036390">
    <property type="entry name" value="WH_DNA-bd_sf"/>
</dbReference>
<evidence type="ECO:0000259" key="5">
    <source>
        <dbReference type="PROSITE" id="PS51078"/>
    </source>
</evidence>
<dbReference type="InterPro" id="IPR014757">
    <property type="entry name" value="Tscrpt_reg_IclR_C"/>
</dbReference>
<keyword evidence="3" id="KW-0804">Transcription</keyword>
<dbReference type="Pfam" id="PF09339">
    <property type="entry name" value="HTH_IclR"/>
    <property type="match status" value="1"/>
</dbReference>
<dbReference type="RefSeq" id="WP_381439438.1">
    <property type="nucleotide sequence ID" value="NZ_JBHSNO010000016.1"/>
</dbReference>